<dbReference type="AlphaFoldDB" id="A0A183EV11"/>
<evidence type="ECO:0000313" key="3">
    <source>
        <dbReference type="Proteomes" id="UP000271098"/>
    </source>
</evidence>
<evidence type="ECO:0000313" key="4">
    <source>
        <dbReference type="WBParaSite" id="GPUH_0002483201-mRNA-1"/>
    </source>
</evidence>
<dbReference type="OrthoDB" id="307871at2759"/>
<sequence>MVLYLSRKLALALCVFFIILPDFRPPNEMSVCMVPSEVSDEEAMEQFEFCLHQLLALANEIFGKLAKRLEIFNERLERIKGDVQRVANKVEHIREVRPFAHGTFRFFR</sequence>
<keyword evidence="3" id="KW-1185">Reference proteome</keyword>
<evidence type="ECO:0000259" key="1">
    <source>
        <dbReference type="Pfam" id="PF11945"/>
    </source>
</evidence>
<dbReference type="InterPro" id="IPR021854">
    <property type="entry name" value="WASH1_WAHD"/>
</dbReference>
<protein>
    <submittedName>
        <fullName evidence="4">WASH_WAHD domain-containing protein</fullName>
    </submittedName>
</protein>
<dbReference type="Pfam" id="PF11945">
    <property type="entry name" value="WASH_WAHD"/>
    <property type="match status" value="1"/>
</dbReference>
<reference evidence="4" key="1">
    <citation type="submission" date="2016-06" db="UniProtKB">
        <authorList>
            <consortium name="WormBaseParasite"/>
        </authorList>
    </citation>
    <scope>IDENTIFICATION</scope>
</reference>
<dbReference type="EMBL" id="UYRT01102581">
    <property type="protein sequence ID" value="VDN43351.1"/>
    <property type="molecule type" value="Genomic_DNA"/>
</dbReference>
<proteinExistence type="predicted"/>
<dbReference type="Proteomes" id="UP000271098">
    <property type="component" value="Unassembled WGS sequence"/>
</dbReference>
<name>A0A183EV11_9BILA</name>
<dbReference type="Gene3D" id="1.20.5.340">
    <property type="match status" value="1"/>
</dbReference>
<organism evidence="4">
    <name type="scientific">Gongylonema pulchrum</name>
    <dbReference type="NCBI Taxonomy" id="637853"/>
    <lineage>
        <taxon>Eukaryota</taxon>
        <taxon>Metazoa</taxon>
        <taxon>Ecdysozoa</taxon>
        <taxon>Nematoda</taxon>
        <taxon>Chromadorea</taxon>
        <taxon>Rhabditida</taxon>
        <taxon>Spirurina</taxon>
        <taxon>Spiruromorpha</taxon>
        <taxon>Spiruroidea</taxon>
        <taxon>Gongylonematidae</taxon>
        <taxon>Gongylonema</taxon>
    </lineage>
</organism>
<gene>
    <name evidence="2" type="ORF">GPUH_LOCUS24803</name>
</gene>
<feature type="domain" description="WASH1 WAHD" evidence="1">
    <location>
        <begin position="29"/>
        <end position="96"/>
    </location>
</feature>
<evidence type="ECO:0000313" key="2">
    <source>
        <dbReference type="EMBL" id="VDN43351.1"/>
    </source>
</evidence>
<reference evidence="2 3" key="2">
    <citation type="submission" date="2018-11" db="EMBL/GenBank/DDBJ databases">
        <authorList>
            <consortium name="Pathogen Informatics"/>
        </authorList>
    </citation>
    <scope>NUCLEOTIDE SEQUENCE [LARGE SCALE GENOMIC DNA]</scope>
</reference>
<dbReference type="WBParaSite" id="GPUH_0002483201-mRNA-1">
    <property type="protein sequence ID" value="GPUH_0002483201-mRNA-1"/>
    <property type="gene ID" value="GPUH_0002483201"/>
</dbReference>
<accession>A0A183EV11</accession>